<dbReference type="Proteomes" id="UP000257109">
    <property type="component" value="Unassembled WGS sequence"/>
</dbReference>
<sequence>MEITIVLYQRNKMELLEFYYNNLLLNKIESRLLLMDLHHFMWKMTRTSTMKIALDHNFEEDILPIALYFDILVWWKLNWWLDVKSSSQSTSFYYFRGFYVLKKFKK</sequence>
<keyword evidence="2" id="KW-1185">Reference proteome</keyword>
<feature type="non-terminal residue" evidence="1">
    <location>
        <position position="1"/>
    </location>
</feature>
<gene>
    <name evidence="1" type="ORF">CR513_56324</name>
</gene>
<accession>A0A371EG77</accession>
<reference evidence="1" key="1">
    <citation type="submission" date="2018-05" db="EMBL/GenBank/DDBJ databases">
        <title>Draft genome of Mucuna pruriens seed.</title>
        <authorList>
            <person name="Nnadi N.E."/>
            <person name="Vos R."/>
            <person name="Hasami M.H."/>
            <person name="Devisetty U.K."/>
            <person name="Aguiy J.C."/>
        </authorList>
    </citation>
    <scope>NUCLEOTIDE SEQUENCE [LARGE SCALE GENOMIC DNA]</scope>
    <source>
        <strain evidence="1">JCA_2017</strain>
    </source>
</reference>
<evidence type="ECO:0000313" key="2">
    <source>
        <dbReference type="Proteomes" id="UP000257109"/>
    </source>
</evidence>
<protein>
    <submittedName>
        <fullName evidence="1">Uncharacterized protein</fullName>
    </submittedName>
</protein>
<dbReference type="AlphaFoldDB" id="A0A371EG77"/>
<organism evidence="1 2">
    <name type="scientific">Mucuna pruriens</name>
    <name type="common">Velvet bean</name>
    <name type="synonym">Dolichos pruriens</name>
    <dbReference type="NCBI Taxonomy" id="157652"/>
    <lineage>
        <taxon>Eukaryota</taxon>
        <taxon>Viridiplantae</taxon>
        <taxon>Streptophyta</taxon>
        <taxon>Embryophyta</taxon>
        <taxon>Tracheophyta</taxon>
        <taxon>Spermatophyta</taxon>
        <taxon>Magnoliopsida</taxon>
        <taxon>eudicotyledons</taxon>
        <taxon>Gunneridae</taxon>
        <taxon>Pentapetalae</taxon>
        <taxon>rosids</taxon>
        <taxon>fabids</taxon>
        <taxon>Fabales</taxon>
        <taxon>Fabaceae</taxon>
        <taxon>Papilionoideae</taxon>
        <taxon>50 kb inversion clade</taxon>
        <taxon>NPAAA clade</taxon>
        <taxon>indigoferoid/millettioid clade</taxon>
        <taxon>Phaseoleae</taxon>
        <taxon>Mucuna</taxon>
    </lineage>
</organism>
<proteinExistence type="predicted"/>
<dbReference type="EMBL" id="QJKJ01014084">
    <property type="protein sequence ID" value="RDX65050.1"/>
    <property type="molecule type" value="Genomic_DNA"/>
</dbReference>
<name>A0A371EG77_MUCPR</name>
<comment type="caution">
    <text evidence="1">The sequence shown here is derived from an EMBL/GenBank/DDBJ whole genome shotgun (WGS) entry which is preliminary data.</text>
</comment>
<evidence type="ECO:0000313" key="1">
    <source>
        <dbReference type="EMBL" id="RDX65050.1"/>
    </source>
</evidence>